<accession>A0A165EIW1</accession>
<evidence type="ECO:0000259" key="2">
    <source>
        <dbReference type="Pfam" id="PF20151"/>
    </source>
</evidence>
<dbReference type="STRING" id="1314785.A0A165EIW1"/>
<keyword evidence="1" id="KW-0472">Membrane</keyword>
<keyword evidence="1" id="KW-1133">Transmembrane helix</keyword>
<feature type="transmembrane region" description="Helical" evidence="1">
    <location>
        <begin position="64"/>
        <end position="85"/>
    </location>
</feature>
<gene>
    <name evidence="3" type="ORF">LAESUDRAFT_749510</name>
</gene>
<dbReference type="InParanoid" id="A0A165EIW1"/>
<dbReference type="InterPro" id="IPR045340">
    <property type="entry name" value="DUF6533"/>
</dbReference>
<dbReference type="Proteomes" id="UP000076871">
    <property type="component" value="Unassembled WGS sequence"/>
</dbReference>
<dbReference type="RefSeq" id="XP_040764882.1">
    <property type="nucleotide sequence ID" value="XM_040911561.1"/>
</dbReference>
<sequence length="338" mass="37008">MFSPFLPLKMPDMPSAALSITLEENFLELSLYTSAKVLVLYDYLLTIGDEYHYIWKARLSFPCVLFYACRYSAVLSCAVTVWSMMSLATWSTPASCIAIMILQMVCDTVLLTSAAVFAALRIYAIYRGSKSVFALVLLLSLVNPALTSYSFVVTRSHALLLPDSQATCWVTSSISGSIYDKWVIGGRAASVLADIIVFVLTWLETRQSRENSLENGLHNLMLINTAWSFAILSVTNVVSIAICHLDATSFSEPFAVWTAALTSMTLSRLMLNLRKAPANRNPTCPSSFTLFTMTLDAIDEHLANSDLDAPAASNVTSGLKTEDAEQGLALHDIPIAQP</sequence>
<feature type="transmembrane region" description="Helical" evidence="1">
    <location>
        <begin position="182"/>
        <end position="203"/>
    </location>
</feature>
<keyword evidence="1" id="KW-0812">Transmembrane</keyword>
<evidence type="ECO:0000313" key="3">
    <source>
        <dbReference type="EMBL" id="KZT07142.1"/>
    </source>
</evidence>
<feature type="transmembrane region" description="Helical" evidence="1">
    <location>
        <begin position="224"/>
        <end position="242"/>
    </location>
</feature>
<feature type="transmembrane region" description="Helical" evidence="1">
    <location>
        <begin position="254"/>
        <end position="271"/>
    </location>
</feature>
<organism evidence="3 4">
    <name type="scientific">Laetiporus sulphureus 93-53</name>
    <dbReference type="NCBI Taxonomy" id="1314785"/>
    <lineage>
        <taxon>Eukaryota</taxon>
        <taxon>Fungi</taxon>
        <taxon>Dikarya</taxon>
        <taxon>Basidiomycota</taxon>
        <taxon>Agaricomycotina</taxon>
        <taxon>Agaricomycetes</taxon>
        <taxon>Polyporales</taxon>
        <taxon>Laetiporus</taxon>
    </lineage>
</organism>
<dbReference type="GeneID" id="63828589"/>
<name>A0A165EIW1_9APHY</name>
<feature type="domain" description="DUF6533" evidence="2">
    <location>
        <begin position="32"/>
        <end position="74"/>
    </location>
</feature>
<keyword evidence="4" id="KW-1185">Reference proteome</keyword>
<reference evidence="3 4" key="1">
    <citation type="journal article" date="2016" name="Mol. Biol. Evol.">
        <title>Comparative Genomics of Early-Diverging Mushroom-Forming Fungi Provides Insights into the Origins of Lignocellulose Decay Capabilities.</title>
        <authorList>
            <person name="Nagy L.G."/>
            <person name="Riley R."/>
            <person name="Tritt A."/>
            <person name="Adam C."/>
            <person name="Daum C."/>
            <person name="Floudas D."/>
            <person name="Sun H."/>
            <person name="Yadav J.S."/>
            <person name="Pangilinan J."/>
            <person name="Larsson K.H."/>
            <person name="Matsuura K."/>
            <person name="Barry K."/>
            <person name="Labutti K."/>
            <person name="Kuo R."/>
            <person name="Ohm R.A."/>
            <person name="Bhattacharya S.S."/>
            <person name="Shirouzu T."/>
            <person name="Yoshinaga Y."/>
            <person name="Martin F.M."/>
            <person name="Grigoriev I.V."/>
            <person name="Hibbett D.S."/>
        </authorList>
    </citation>
    <scope>NUCLEOTIDE SEQUENCE [LARGE SCALE GENOMIC DNA]</scope>
    <source>
        <strain evidence="3 4">93-53</strain>
    </source>
</reference>
<dbReference type="AlphaFoldDB" id="A0A165EIW1"/>
<feature type="transmembrane region" description="Helical" evidence="1">
    <location>
        <begin position="132"/>
        <end position="152"/>
    </location>
</feature>
<evidence type="ECO:0000256" key="1">
    <source>
        <dbReference type="SAM" id="Phobius"/>
    </source>
</evidence>
<proteinExistence type="predicted"/>
<evidence type="ECO:0000313" key="4">
    <source>
        <dbReference type="Proteomes" id="UP000076871"/>
    </source>
</evidence>
<dbReference type="EMBL" id="KV427620">
    <property type="protein sequence ID" value="KZT07142.1"/>
    <property type="molecule type" value="Genomic_DNA"/>
</dbReference>
<protein>
    <recommendedName>
        <fullName evidence="2">DUF6533 domain-containing protein</fullName>
    </recommendedName>
</protein>
<dbReference type="Pfam" id="PF20151">
    <property type="entry name" value="DUF6533"/>
    <property type="match status" value="1"/>
</dbReference>
<dbReference type="OrthoDB" id="2803471at2759"/>
<feature type="transmembrane region" description="Helical" evidence="1">
    <location>
        <begin position="97"/>
        <end position="120"/>
    </location>
</feature>